<feature type="non-terminal residue" evidence="1">
    <location>
        <position position="1"/>
    </location>
</feature>
<proteinExistence type="predicted"/>
<name>A0AAD2GWH5_9AGAR</name>
<reference evidence="1" key="1">
    <citation type="submission" date="2023-11" db="EMBL/GenBank/DDBJ databases">
        <authorList>
            <person name="De Vega J J."/>
            <person name="De Vega J J."/>
        </authorList>
    </citation>
    <scope>NUCLEOTIDE SEQUENCE</scope>
</reference>
<protein>
    <submittedName>
        <fullName evidence="1">Uncharacterized protein</fullName>
    </submittedName>
</protein>
<gene>
    <name evidence="1" type="ORF">MYCIT1_LOCUS3035</name>
</gene>
<evidence type="ECO:0000313" key="1">
    <source>
        <dbReference type="EMBL" id="CAK5263569.1"/>
    </source>
</evidence>
<comment type="caution">
    <text evidence="1">The sequence shown here is derived from an EMBL/GenBank/DDBJ whole genome shotgun (WGS) entry which is preliminary data.</text>
</comment>
<dbReference type="EMBL" id="CAVNYO010000040">
    <property type="protein sequence ID" value="CAK5263569.1"/>
    <property type="molecule type" value="Genomic_DNA"/>
</dbReference>
<sequence length="97" mass="11058">RWALRGCEPWHCPGEAACMEKRRATRDTAVHLLSWTMSQADQPQTEKQDTAEAFSEREKAIGNKLWGVPISEAEKYDQGLIDGWHSDMDGLLIFVRV</sequence>
<accession>A0AAD2GWH5</accession>
<dbReference type="Proteomes" id="UP001295794">
    <property type="component" value="Unassembled WGS sequence"/>
</dbReference>
<evidence type="ECO:0000313" key="2">
    <source>
        <dbReference type="Proteomes" id="UP001295794"/>
    </source>
</evidence>
<dbReference type="AlphaFoldDB" id="A0AAD2GWH5"/>
<keyword evidence="2" id="KW-1185">Reference proteome</keyword>
<organism evidence="1 2">
    <name type="scientific">Mycena citricolor</name>
    <dbReference type="NCBI Taxonomy" id="2018698"/>
    <lineage>
        <taxon>Eukaryota</taxon>
        <taxon>Fungi</taxon>
        <taxon>Dikarya</taxon>
        <taxon>Basidiomycota</taxon>
        <taxon>Agaricomycotina</taxon>
        <taxon>Agaricomycetes</taxon>
        <taxon>Agaricomycetidae</taxon>
        <taxon>Agaricales</taxon>
        <taxon>Marasmiineae</taxon>
        <taxon>Mycenaceae</taxon>
        <taxon>Mycena</taxon>
    </lineage>
</organism>